<protein>
    <submittedName>
        <fullName evidence="1">Major capsid protein</fullName>
    </submittedName>
</protein>
<organism evidence="1">
    <name type="scientific">CrAss-like virus sp. ctt4r3</name>
    <dbReference type="NCBI Taxonomy" id="2823619"/>
    <lineage>
        <taxon>Viruses</taxon>
        <taxon>Duplodnaviria</taxon>
        <taxon>Heunggongvirae</taxon>
        <taxon>Uroviricota</taxon>
        <taxon>Caudoviricetes</taxon>
        <taxon>Crassvirales</taxon>
    </lineage>
</organism>
<accession>A0A8S5L789</accession>
<dbReference type="Pfam" id="PF23898">
    <property type="entry name" value="Crass_capsid"/>
    <property type="match status" value="1"/>
</dbReference>
<dbReference type="EMBL" id="BK014649">
    <property type="protein sequence ID" value="DAD65775.1"/>
    <property type="molecule type" value="Genomic_DNA"/>
</dbReference>
<reference evidence="1" key="1">
    <citation type="journal article" date="2021" name="Proc. Natl. Acad. Sci. U.S.A.">
        <title>A Catalog of Tens of Thousands of Viruses from Human Metagenomes Reveals Hidden Associations with Chronic Diseases.</title>
        <authorList>
            <person name="Tisza M.J."/>
            <person name="Buck C.B."/>
        </authorList>
    </citation>
    <scope>NUCLEOTIDE SEQUENCE</scope>
    <source>
        <strain evidence="1">Ctt4r3</strain>
    </source>
</reference>
<name>A0A8S5L789_9CAUD</name>
<sequence>MREIGTVKFDSNQYTDANMLLNFDLIDPVRLNRNLTYLWGKDSDKFPLLTLTEGQGAVTTKVKLNGGDTQYTWDLAPRMRVTSRLKKLVSDKSAIQPYGTIEVEMEDNWFIYQHTAIAPSGMQWRIQNEGIATSTGGYVYRFTNMSGAPVSADAVAQDFLSGAIWALGASTIPGSKSDGNRSNNQSFSKATNQYGYYRFSKEIAGNMGNKVVDIALDTASGGERSLWMPYEMKMWEIMRREMLEEDLWFSEYNRDANGIIHLKDEKTGEAIPRGAGVLDILKAVGNYETYSVLTLNRFDRIITRIFDNRIDSTVEELVLYCGKGFARMFNDAIYYDARLKNYFVTLGNEEISSNGEMMSYGKYFNRYKMFNGKILTVKIVDMFDHGIRARRDREAGNMHQGLPLTSYSAVFLDHTMGSNGERNIKFVCEEGREYKVGVYKGMAELPASWGLASGTQLSDTKDIASYEVLGSQGINIDNPTTSFWLDLALN</sequence>
<proteinExistence type="predicted"/>
<dbReference type="InterPro" id="IPR056401">
    <property type="entry name" value="Crass_capsid"/>
</dbReference>
<evidence type="ECO:0000313" key="1">
    <source>
        <dbReference type="EMBL" id="DAD65775.1"/>
    </source>
</evidence>